<name>A0A6C0LYZ5_9ZZZZ</name>
<evidence type="ECO:0000256" key="3">
    <source>
        <dbReference type="ARBA" id="ARBA00023180"/>
    </source>
</evidence>
<reference evidence="5" key="1">
    <citation type="journal article" date="2020" name="Nature">
        <title>Giant virus diversity and host interactions through global metagenomics.</title>
        <authorList>
            <person name="Schulz F."/>
            <person name="Roux S."/>
            <person name="Paez-Espino D."/>
            <person name="Jungbluth S."/>
            <person name="Walsh D.A."/>
            <person name="Denef V.J."/>
            <person name="McMahon K.D."/>
            <person name="Konstantinidis K.T."/>
            <person name="Eloe-Fadrosh E.A."/>
            <person name="Kyrpides N.C."/>
            <person name="Woyke T."/>
        </authorList>
    </citation>
    <scope>NUCLEOTIDE SEQUENCE</scope>
    <source>
        <strain evidence="5">GVMAG-S-1035085-51</strain>
    </source>
</reference>
<dbReference type="InterPro" id="IPR044004">
    <property type="entry name" value="TSP1_spondin_dom"/>
</dbReference>
<dbReference type="PANTHER" id="PTHR20920">
    <property type="entry name" value="RPE-SPONDIN"/>
    <property type="match status" value="1"/>
</dbReference>
<evidence type="ECO:0000256" key="1">
    <source>
        <dbReference type="ARBA" id="ARBA00022729"/>
    </source>
</evidence>
<keyword evidence="1" id="KW-0732">Signal</keyword>
<dbReference type="SMART" id="SM00209">
    <property type="entry name" value="TSP1"/>
    <property type="match status" value="3"/>
</dbReference>
<dbReference type="InterPro" id="IPR000884">
    <property type="entry name" value="TSP1_rpt"/>
</dbReference>
<keyword evidence="3" id="KW-0325">Glycoprotein</keyword>
<organism evidence="5">
    <name type="scientific">viral metagenome</name>
    <dbReference type="NCBI Taxonomy" id="1070528"/>
    <lineage>
        <taxon>unclassified sequences</taxon>
        <taxon>metagenomes</taxon>
        <taxon>organismal metagenomes</taxon>
    </lineage>
</organism>
<protein>
    <recommendedName>
        <fullName evidence="4">Spondin-like TSP1 domain-containing protein</fullName>
    </recommendedName>
</protein>
<keyword evidence="2" id="KW-1015">Disulfide bond</keyword>
<evidence type="ECO:0000313" key="5">
    <source>
        <dbReference type="EMBL" id="QHU35979.1"/>
    </source>
</evidence>
<evidence type="ECO:0000256" key="2">
    <source>
        <dbReference type="ARBA" id="ARBA00023157"/>
    </source>
</evidence>
<dbReference type="PANTHER" id="PTHR20920:SF5">
    <property type="entry name" value="SMB DOMAIN-CONTAINING PROTEIN"/>
    <property type="match status" value="1"/>
</dbReference>
<accession>A0A6C0LYZ5</accession>
<dbReference type="PROSITE" id="PS50092">
    <property type="entry name" value="TSP1"/>
    <property type="match status" value="1"/>
</dbReference>
<dbReference type="AlphaFoldDB" id="A0A6C0LYZ5"/>
<dbReference type="InterPro" id="IPR039942">
    <property type="entry name" value="SBSPO"/>
</dbReference>
<proteinExistence type="predicted"/>
<dbReference type="SUPFAM" id="SSF82895">
    <property type="entry name" value="TSP-1 type 1 repeat"/>
    <property type="match status" value="2"/>
</dbReference>
<dbReference type="InterPro" id="IPR036383">
    <property type="entry name" value="TSP1_rpt_sf"/>
</dbReference>
<feature type="domain" description="Spondin-like TSP1" evidence="4">
    <location>
        <begin position="77"/>
        <end position="122"/>
    </location>
</feature>
<dbReference type="Gene3D" id="2.20.100.10">
    <property type="entry name" value="Thrombospondin type-1 (TSP1) repeat"/>
    <property type="match status" value="2"/>
</dbReference>
<sequence>MSKVAFLLFIIILAASGYAAYILQKKVDCIVSQWSTWSVCDVSSGNITRTKNIITEPRNKGLSCPILIDTSTCIVDCKVSDWEPWSACNDIDGSLTRSRTIIDQPKNGGSECPPLNDTSACSVDCKTSNWSPWSCTTGVKVRSRSLIKDAINGGSCGILRESLPCNFTIRHPTTNKPWVYKNAGINFVNSNGKIGINQPLTRELIYTVRPITNLINSYFLVNAVTPTEVIRYAYNTMWNVPSPSQDASLNTLTSYIWQFEKQLDGLYKIRSDFKPNPTELNWVVGWDSNLDEIKIVPDDGTPYINVFWKIEDLHLN</sequence>
<dbReference type="EMBL" id="MN740618">
    <property type="protein sequence ID" value="QHU35979.1"/>
    <property type="molecule type" value="Genomic_DNA"/>
</dbReference>
<evidence type="ECO:0000259" key="4">
    <source>
        <dbReference type="Pfam" id="PF19028"/>
    </source>
</evidence>
<dbReference type="Pfam" id="PF19028">
    <property type="entry name" value="TSP1_spondin"/>
    <property type="match status" value="1"/>
</dbReference>